<dbReference type="AlphaFoldDB" id="E6U1E9"/>
<sequence length="271" mass="31572" precursor="true">MKKTVLYSLLVVLLIAFLSACGHEDHEEEHADDEHGSNELNFDIVEVEILMEEEVDPNTEISIQAYVTQGDDKVNDASEVMFEIWEQGAKEESDFIEATLTEEDGVYEITYVFSEENLYFVQPHVTARGMHVMPVGEIRVGDVQEIDEEEMDGHEHGHDHGDGYESEHHAHPVHEDLFVEWHTVDSAKENEEVEIFSYIEWQDEPWTDGRVRYEVYKEFGDETHTWLTAEEIEDGKYSTTFQFEITGDYQIVIHIEDENIHEHIHEEITIE</sequence>
<evidence type="ECO:0000256" key="1">
    <source>
        <dbReference type="SAM" id="SignalP"/>
    </source>
</evidence>
<accession>E6U1E9</accession>
<dbReference type="Pfam" id="PF13115">
    <property type="entry name" value="YtkA"/>
    <property type="match status" value="2"/>
</dbReference>
<evidence type="ECO:0000313" key="3">
    <source>
        <dbReference type="EMBL" id="ADU29196.1"/>
    </source>
</evidence>
<feature type="domain" description="YtkA-like" evidence="2">
    <location>
        <begin position="183"/>
        <end position="254"/>
    </location>
</feature>
<feature type="chain" id="PRO_5038878348" description="YtkA-like domain-containing protein" evidence="1">
    <location>
        <begin position="23"/>
        <end position="271"/>
    </location>
</feature>
<keyword evidence="1" id="KW-0732">Signal</keyword>
<dbReference type="InterPro" id="IPR032693">
    <property type="entry name" value="YtkA-like_dom"/>
</dbReference>
<dbReference type="KEGG" id="bco:Bcell_0920"/>
<keyword evidence="4" id="KW-1185">Reference proteome</keyword>
<dbReference type="STRING" id="649639.Bcell_0920"/>
<organism evidence="3 4">
    <name type="scientific">Evansella cellulosilytica (strain ATCC 21833 / DSM 2522 / FERM P-1141 / JCM 9156 / N-4)</name>
    <name type="common">Bacillus cellulosilyticus</name>
    <dbReference type="NCBI Taxonomy" id="649639"/>
    <lineage>
        <taxon>Bacteria</taxon>
        <taxon>Bacillati</taxon>
        <taxon>Bacillota</taxon>
        <taxon>Bacilli</taxon>
        <taxon>Bacillales</taxon>
        <taxon>Bacillaceae</taxon>
        <taxon>Evansella</taxon>
    </lineage>
</organism>
<feature type="signal peptide" evidence="1">
    <location>
        <begin position="1"/>
        <end position="22"/>
    </location>
</feature>
<proteinExistence type="predicted"/>
<dbReference type="Proteomes" id="UP000001401">
    <property type="component" value="Chromosome"/>
</dbReference>
<dbReference type="EMBL" id="CP002394">
    <property type="protein sequence ID" value="ADU29196.1"/>
    <property type="molecule type" value="Genomic_DNA"/>
</dbReference>
<evidence type="ECO:0000259" key="2">
    <source>
        <dbReference type="Pfam" id="PF13115"/>
    </source>
</evidence>
<feature type="domain" description="YtkA-like" evidence="2">
    <location>
        <begin position="36"/>
        <end position="124"/>
    </location>
</feature>
<dbReference type="PROSITE" id="PS51257">
    <property type="entry name" value="PROKAR_LIPOPROTEIN"/>
    <property type="match status" value="1"/>
</dbReference>
<dbReference type="RefSeq" id="WP_013487537.1">
    <property type="nucleotide sequence ID" value="NC_014829.1"/>
</dbReference>
<dbReference type="OrthoDB" id="2679563at2"/>
<name>E6U1E9_EVAC2</name>
<gene>
    <name evidence="3" type="ordered locus">Bcell_0920</name>
</gene>
<protein>
    <recommendedName>
        <fullName evidence="2">YtkA-like domain-containing protein</fullName>
    </recommendedName>
</protein>
<dbReference type="HOGENOM" id="CLU_097127_0_0_9"/>
<dbReference type="eggNOG" id="ENOG502ZCA8">
    <property type="taxonomic scope" value="Bacteria"/>
</dbReference>
<reference evidence="3 4" key="1">
    <citation type="submission" date="2010-12" db="EMBL/GenBank/DDBJ databases">
        <title>Complete sequence of Bacillus cellulosilyticus DSM 2522.</title>
        <authorList>
            <consortium name="US DOE Joint Genome Institute"/>
            <person name="Lucas S."/>
            <person name="Copeland A."/>
            <person name="Lapidus A."/>
            <person name="Cheng J.-F."/>
            <person name="Bruce D."/>
            <person name="Goodwin L."/>
            <person name="Pitluck S."/>
            <person name="Chertkov O."/>
            <person name="Detter J.C."/>
            <person name="Han C."/>
            <person name="Tapia R."/>
            <person name="Land M."/>
            <person name="Hauser L."/>
            <person name="Jeffries C."/>
            <person name="Kyrpides N."/>
            <person name="Ivanova N."/>
            <person name="Mikhailova N."/>
            <person name="Brumm P."/>
            <person name="Mead D."/>
            <person name="Woyke T."/>
        </authorList>
    </citation>
    <scope>NUCLEOTIDE SEQUENCE [LARGE SCALE GENOMIC DNA]</scope>
    <source>
        <strain evidence="4">ATCC 21833 / DSM 2522 / FERM P-1141 / JCM 9156 / N-4</strain>
    </source>
</reference>
<evidence type="ECO:0000313" key="4">
    <source>
        <dbReference type="Proteomes" id="UP000001401"/>
    </source>
</evidence>